<reference evidence="1 2" key="1">
    <citation type="submission" date="2020-08" db="EMBL/GenBank/DDBJ databases">
        <authorList>
            <person name="Xu S."/>
            <person name="Li A."/>
        </authorList>
    </citation>
    <scope>NUCLEOTIDE SEQUENCE [LARGE SCALE GENOMIC DNA]</scope>
    <source>
        <strain evidence="1 2">119BY6-57</strain>
    </source>
</reference>
<comment type="caution">
    <text evidence="1">The sequence shown here is derived from an EMBL/GenBank/DDBJ whole genome shotgun (WGS) entry which is preliminary data.</text>
</comment>
<gene>
    <name evidence="1" type="ORF">H4F98_05555</name>
</gene>
<proteinExistence type="predicted"/>
<dbReference type="AlphaFoldDB" id="A0A7W3TKJ3"/>
<name>A0A7W3TKJ3_9GAMM</name>
<protein>
    <submittedName>
        <fullName evidence="1">Uncharacterized protein</fullName>
    </submittedName>
</protein>
<accession>A0A7W3TKJ3</accession>
<dbReference type="EMBL" id="JACHTF010000004">
    <property type="protein sequence ID" value="MBB1060037.1"/>
    <property type="molecule type" value="Genomic_DNA"/>
</dbReference>
<organism evidence="1 2">
    <name type="scientific">Marilutibacter spongiae</name>
    <dbReference type="NCBI Taxonomy" id="2025720"/>
    <lineage>
        <taxon>Bacteria</taxon>
        <taxon>Pseudomonadati</taxon>
        <taxon>Pseudomonadota</taxon>
        <taxon>Gammaproteobacteria</taxon>
        <taxon>Lysobacterales</taxon>
        <taxon>Lysobacteraceae</taxon>
        <taxon>Marilutibacter</taxon>
    </lineage>
</organism>
<evidence type="ECO:0000313" key="2">
    <source>
        <dbReference type="Proteomes" id="UP000523196"/>
    </source>
</evidence>
<sequence>MSWLTMPQAVTVTVPARGPVEQKTEERSMVSRLGTCLLAASLLLAASCDQKADAGGGDAAMAAPSATTDMPPPSADAFKAFIDELRAFTGAAVMPVGALDGAPAPAVGDRIVAGFEQDPPRQAKLGDGTLVYWGWQEGQAFVKSIAIREPGGNLALVGAVDDLPVLAGRGTQAPIADAQAYQTLLDKQKGWGSEPAIRLFVKEPAMLERYLPQVRAWARASMLGFNVDCGAGDMQAACEFARSLDLPITAYSLECPGTLDSCALELPTATDSDTSLEVFRQ</sequence>
<dbReference type="RefSeq" id="WP_182685667.1">
    <property type="nucleotide sequence ID" value="NZ_JACHTF010000004.1"/>
</dbReference>
<keyword evidence="2" id="KW-1185">Reference proteome</keyword>
<evidence type="ECO:0000313" key="1">
    <source>
        <dbReference type="EMBL" id="MBB1060037.1"/>
    </source>
</evidence>
<dbReference type="Proteomes" id="UP000523196">
    <property type="component" value="Unassembled WGS sequence"/>
</dbReference>